<organism evidence="8 9">
    <name type="scientific">Candidatus Pantoea floridensis</name>
    <dbReference type="NCBI Taxonomy" id="1938870"/>
    <lineage>
        <taxon>Bacteria</taxon>
        <taxon>Pseudomonadati</taxon>
        <taxon>Pseudomonadota</taxon>
        <taxon>Gammaproteobacteria</taxon>
        <taxon>Enterobacterales</taxon>
        <taxon>Erwiniaceae</taxon>
        <taxon>Pantoea</taxon>
    </lineage>
</organism>
<proteinExistence type="inferred from homology"/>
<evidence type="ECO:0000259" key="7">
    <source>
        <dbReference type="Pfam" id="PF22671"/>
    </source>
</evidence>
<dbReference type="InterPro" id="IPR010090">
    <property type="entry name" value="Phage_tape_meas"/>
</dbReference>
<keyword evidence="3" id="KW-0812">Transmembrane</keyword>
<feature type="domain" description="Tail sheath protein subtilisin-like" evidence="4">
    <location>
        <begin position="107"/>
        <end position="273"/>
    </location>
</feature>
<dbReference type="Pfam" id="PF04984">
    <property type="entry name" value="Phage_sheath_1"/>
    <property type="match status" value="1"/>
</dbReference>
<gene>
    <name evidence="8" type="ORF">SAMN06273570_3706</name>
</gene>
<keyword evidence="3" id="KW-0472">Membrane</keyword>
<accession>A0A286BYN5</accession>
<dbReference type="AlphaFoldDB" id="A0A286BYN5"/>
<evidence type="ECO:0000256" key="3">
    <source>
        <dbReference type="SAM" id="Phobius"/>
    </source>
</evidence>
<evidence type="ECO:0000259" key="5">
    <source>
        <dbReference type="Pfam" id="PF10145"/>
    </source>
</evidence>
<evidence type="ECO:0000313" key="8">
    <source>
        <dbReference type="EMBL" id="SOD39264.1"/>
    </source>
</evidence>
<feature type="domain" description="Tail sheath protein Gp18-like" evidence="7">
    <location>
        <begin position="26"/>
        <end position="86"/>
    </location>
</feature>
<dbReference type="Proteomes" id="UP000219271">
    <property type="component" value="Unassembled WGS sequence"/>
</dbReference>
<dbReference type="PANTHER" id="PTHR35861:SF1">
    <property type="entry name" value="PHAGE TAIL SHEATH PROTEIN"/>
    <property type="match status" value="1"/>
</dbReference>
<protein>
    <submittedName>
        <fullName evidence="8">Phage tail tape measure protein, TP901 family, core region</fullName>
    </submittedName>
</protein>
<dbReference type="InterPro" id="IPR020287">
    <property type="entry name" value="Tail_sheath_C"/>
</dbReference>
<feature type="transmembrane region" description="Helical" evidence="3">
    <location>
        <begin position="741"/>
        <end position="762"/>
    </location>
</feature>
<evidence type="ECO:0000313" key="9">
    <source>
        <dbReference type="Proteomes" id="UP000219271"/>
    </source>
</evidence>
<keyword evidence="9" id="KW-1185">Reference proteome</keyword>
<feature type="region of interest" description="Disordered" evidence="2">
    <location>
        <begin position="974"/>
        <end position="995"/>
    </location>
</feature>
<evidence type="ECO:0000259" key="6">
    <source>
        <dbReference type="Pfam" id="PF17482"/>
    </source>
</evidence>
<keyword evidence="3" id="KW-1133">Transmembrane helix</keyword>
<dbReference type="InterPro" id="IPR035089">
    <property type="entry name" value="Phage_sheath_subtilisin"/>
</dbReference>
<dbReference type="Pfam" id="PF17482">
    <property type="entry name" value="Phage_sheath_1C"/>
    <property type="match status" value="1"/>
</dbReference>
<dbReference type="Pfam" id="PF10145">
    <property type="entry name" value="PhageMin_Tail"/>
    <property type="match status" value="1"/>
</dbReference>
<dbReference type="InterPro" id="IPR052042">
    <property type="entry name" value="Tail_sheath_structural"/>
</dbReference>
<evidence type="ECO:0000259" key="4">
    <source>
        <dbReference type="Pfam" id="PF04984"/>
    </source>
</evidence>
<dbReference type="PANTHER" id="PTHR35861">
    <property type="match status" value="1"/>
</dbReference>
<comment type="similarity">
    <text evidence="1">Belongs to the myoviridae tail sheath protein family.</text>
</comment>
<dbReference type="InterPro" id="IPR054564">
    <property type="entry name" value="Gp18_domIII_N"/>
</dbReference>
<dbReference type="NCBIfam" id="TIGR01760">
    <property type="entry name" value="tape_meas_TP901"/>
    <property type="match status" value="1"/>
</dbReference>
<name>A0A286BYN5_9GAMM</name>
<feature type="domain" description="Tail sheath protein C-terminal" evidence="6">
    <location>
        <begin position="274"/>
        <end position="376"/>
    </location>
</feature>
<feature type="transmembrane region" description="Helical" evidence="3">
    <location>
        <begin position="713"/>
        <end position="734"/>
    </location>
</feature>
<sequence length="995" mass="105955">MADYHHGVRVVEINDGTRTISTVSTAIVGMVCTAQDADAATFPLNTPVLITNVQGAVGKAGVKGTLATSLQAIADQSKPVTVVVRVAEGADEAETISNIIGGTDENGQYTGMKALLAAQTQLDIKPRILGVPGLDSLEVATALASIAQQLRAFAYVSAWECKTISEARLYRDNFSQRELMVIWPDFLAWNTTANKSDVAYATARALGLRAKIDNDTGWHKTLSNVGVNGVTGISASVFWDLQQTGTDADLLNEADVTTLIRKDGFRFWGNRTCSDDPLFQFESYTRTAQVLADTMAEAHMWAVDKPLTPVLVREIIAGINAKFRELVNAGYLLGASAWYDESANDKDTLKAGKLFIDYDYTPVPPLEDLTLRQRITDTYLANFAASVMEFDKQMSETQALLDTGKNDPKLAAIRKQARDIGGSTAFSPTDVARTQSTLARSGYDADAILASTESTVNLSLASKVDIAEAADIVTNMQTAFKIPMAEIQRVSDVMTKGFTKSNTNLLELGEAMKYVAPVARAAGASIEDTTAMLGVMADNGIKGSMAGTGGSAVFSRLQAPVGQAPAALKELGIKTRDSKGNMLPVFGILKSIDASFKKNRLGTAQQAEYIKTIFGEEAMKGAINLIDAAGNGKLDEKRSYLMNAGGAAKQVANVQVDNLDGDLLNLSSAWEDVRIEMFEQQDKSLRKLTTTANKWLVTAGNWVKANPELTTKIVMLTGAATALVAGLGLIGLVAWPVVAGINALIAGAALLGTAFSIAGGAITAALGLITLPVVAVVAAIVAGALMIRKYWEPISAFMAGVAKGFTAAMGPISESFGSLKPPFEWLGGKVKELWGWFGKLLEPVKSTQAELASAGEMGKKFGNMLAEALKIPSHALDQLRSGIDWVLEKLGIIDTKSDGLKDKVPSPDPMATGGAGVNTVGLQYSLATGGAPYRPVSAPSAGGGFTDRSQNSYQYEINMHEGMSKDDALALMAQHQAREQRNRQAQNRSKMSWED</sequence>
<reference evidence="9" key="1">
    <citation type="submission" date="2017-09" db="EMBL/GenBank/DDBJ databases">
        <authorList>
            <person name="Varghese N."/>
            <person name="Submissions S."/>
        </authorList>
    </citation>
    <scope>NUCLEOTIDE SEQUENCE [LARGE SCALE GENOMIC DNA]</scope>
    <source>
        <strain evidence="9">JKS000234</strain>
    </source>
</reference>
<feature type="transmembrane region" description="Helical" evidence="3">
    <location>
        <begin position="768"/>
        <end position="787"/>
    </location>
</feature>
<evidence type="ECO:0000256" key="1">
    <source>
        <dbReference type="ARBA" id="ARBA00008005"/>
    </source>
</evidence>
<evidence type="ECO:0000256" key="2">
    <source>
        <dbReference type="SAM" id="MobiDB-lite"/>
    </source>
</evidence>
<dbReference type="Pfam" id="PF22671">
    <property type="entry name" value="Gp18_domIII_N"/>
    <property type="match status" value="1"/>
</dbReference>
<feature type="domain" description="Phage tail tape measure protein" evidence="5">
    <location>
        <begin position="414"/>
        <end position="615"/>
    </location>
</feature>
<dbReference type="EMBL" id="OCMY01000001">
    <property type="protein sequence ID" value="SOD39264.1"/>
    <property type="molecule type" value="Genomic_DNA"/>
</dbReference>